<dbReference type="GO" id="GO:0032259">
    <property type="term" value="P:methylation"/>
    <property type="evidence" value="ECO:0007669"/>
    <property type="project" value="UniProtKB-KW"/>
</dbReference>
<dbReference type="Pfam" id="PF13489">
    <property type="entry name" value="Methyltransf_23"/>
    <property type="match status" value="1"/>
</dbReference>
<proteinExistence type="predicted"/>
<dbReference type="GO" id="GO:0008168">
    <property type="term" value="F:methyltransferase activity"/>
    <property type="evidence" value="ECO:0007669"/>
    <property type="project" value="UniProtKB-KW"/>
</dbReference>
<dbReference type="Gene3D" id="3.40.50.150">
    <property type="entry name" value="Vaccinia Virus protein VP39"/>
    <property type="match status" value="1"/>
</dbReference>
<evidence type="ECO:0000313" key="2">
    <source>
        <dbReference type="Proteomes" id="UP000583800"/>
    </source>
</evidence>
<reference evidence="1 2" key="1">
    <citation type="submission" date="2020-08" db="EMBL/GenBank/DDBJ databases">
        <title>Sequencing the genomes of 1000 actinobacteria strains.</title>
        <authorList>
            <person name="Klenk H.-P."/>
        </authorList>
    </citation>
    <scope>NUCLEOTIDE SEQUENCE [LARGE SCALE GENOMIC DNA]</scope>
    <source>
        <strain evidence="1 2">DSM 45913</strain>
    </source>
</reference>
<dbReference type="SUPFAM" id="SSF53335">
    <property type="entry name" value="S-adenosyl-L-methionine-dependent methyltransferases"/>
    <property type="match status" value="1"/>
</dbReference>
<dbReference type="Proteomes" id="UP000583800">
    <property type="component" value="Unassembled WGS sequence"/>
</dbReference>
<gene>
    <name evidence="1" type="ORF">FHU36_001570</name>
</gene>
<protein>
    <submittedName>
        <fullName evidence="1">SAM-dependent methyltransferase</fullName>
    </submittedName>
</protein>
<comment type="caution">
    <text evidence="1">The sequence shown here is derived from an EMBL/GenBank/DDBJ whole genome shotgun (WGS) entry which is preliminary data.</text>
</comment>
<keyword evidence="1" id="KW-0808">Transferase</keyword>
<sequence>MSEVRSVAHRGDLFDQRVREQWAGQLGRRLDVLVAGCAHDEPLALDRIDTRMTGVDEDLPAIRRVVEERADLERCILGDLRSAPVPPRSVDVVQVSFLLERIHHAELVLDRLLQALRPGGLMLLRMRDRGSAYGLCERLTPSWLRRLLWRHLVPEGRPGPLPAVYEPLTSYDGIHAFCLSRGLMITDDRTATSGPALGRVGQAAVRMADRLTRGRYPSTHDEITMVIRKPQNHFARLI</sequence>
<dbReference type="EMBL" id="JACHJB010000001">
    <property type="protein sequence ID" value="MBB6345061.1"/>
    <property type="molecule type" value="Genomic_DNA"/>
</dbReference>
<evidence type="ECO:0000313" key="1">
    <source>
        <dbReference type="EMBL" id="MBB6345061.1"/>
    </source>
</evidence>
<name>A0A7X0BZN4_9ACTN</name>
<organism evidence="1 2">
    <name type="scientific">Nonomuraea muscovyensis</name>
    <dbReference type="NCBI Taxonomy" id="1124761"/>
    <lineage>
        <taxon>Bacteria</taxon>
        <taxon>Bacillati</taxon>
        <taxon>Actinomycetota</taxon>
        <taxon>Actinomycetes</taxon>
        <taxon>Streptosporangiales</taxon>
        <taxon>Streptosporangiaceae</taxon>
        <taxon>Nonomuraea</taxon>
    </lineage>
</organism>
<dbReference type="RefSeq" id="WP_185083082.1">
    <property type="nucleotide sequence ID" value="NZ_JACHJB010000001.1"/>
</dbReference>
<keyword evidence="2" id="KW-1185">Reference proteome</keyword>
<keyword evidence="1" id="KW-0489">Methyltransferase</keyword>
<accession>A0A7X0BZN4</accession>
<dbReference type="AlphaFoldDB" id="A0A7X0BZN4"/>
<dbReference type="InterPro" id="IPR029063">
    <property type="entry name" value="SAM-dependent_MTases_sf"/>
</dbReference>